<dbReference type="RefSeq" id="XP_014259232.1">
    <property type="nucleotide sequence ID" value="XM_014403746.1"/>
</dbReference>
<keyword evidence="10" id="KW-0378">Hydrolase</keyword>
<evidence type="ECO:0000256" key="16">
    <source>
        <dbReference type="SAM" id="MobiDB-lite"/>
    </source>
</evidence>
<evidence type="ECO:0000256" key="11">
    <source>
        <dbReference type="ARBA" id="ARBA00022917"/>
    </source>
</evidence>
<evidence type="ECO:0000256" key="4">
    <source>
        <dbReference type="ARBA" id="ARBA00011986"/>
    </source>
</evidence>
<dbReference type="SUPFAM" id="SSF52156">
    <property type="entry name" value="Initiation factor IF2/eIF5b, domain 3"/>
    <property type="match status" value="1"/>
</dbReference>
<evidence type="ECO:0000256" key="1">
    <source>
        <dbReference type="ARBA" id="ARBA00001944"/>
    </source>
</evidence>
<accession>A0A8I6TH53</accession>
<dbReference type="InterPro" id="IPR015760">
    <property type="entry name" value="TIF_IF2"/>
</dbReference>
<evidence type="ECO:0000313" key="19">
    <source>
        <dbReference type="Proteomes" id="UP000494040"/>
    </source>
</evidence>
<dbReference type="GO" id="GO:0003924">
    <property type="term" value="F:GTPase activity"/>
    <property type="evidence" value="ECO:0007669"/>
    <property type="project" value="InterPro"/>
</dbReference>
<dbReference type="GO" id="GO:0005525">
    <property type="term" value="F:GTP binding"/>
    <property type="evidence" value="ECO:0007669"/>
    <property type="project" value="UniProtKB-KW"/>
</dbReference>
<proteinExistence type="inferred from homology"/>
<dbReference type="CDD" id="cd01887">
    <property type="entry name" value="IF2_eIF5B"/>
    <property type="match status" value="1"/>
</dbReference>
<comment type="similarity">
    <text evidence="3">Belongs to the TRAFAC class translation factor GTPase superfamily. Classic translation factor GTPase family. IF-2 subfamily.</text>
</comment>
<dbReference type="InterPro" id="IPR023115">
    <property type="entry name" value="TIF_IF2_dom3"/>
</dbReference>
<evidence type="ECO:0000256" key="13">
    <source>
        <dbReference type="ARBA" id="ARBA00032478"/>
    </source>
</evidence>
<keyword evidence="9" id="KW-0547">Nucleotide-binding</keyword>
<evidence type="ECO:0000256" key="5">
    <source>
        <dbReference type="ARBA" id="ARBA00013824"/>
    </source>
</evidence>
<keyword evidence="7" id="KW-0396">Initiation factor</keyword>
<dbReference type="PANTHER" id="PTHR43381">
    <property type="entry name" value="TRANSLATION INITIATION FACTOR IF-2-RELATED"/>
    <property type="match status" value="1"/>
</dbReference>
<dbReference type="Pfam" id="PF11987">
    <property type="entry name" value="IF-2"/>
    <property type="match status" value="1"/>
</dbReference>
<dbReference type="Pfam" id="PF00009">
    <property type="entry name" value="GTP_EFTU"/>
    <property type="match status" value="1"/>
</dbReference>
<dbReference type="InterPro" id="IPR027417">
    <property type="entry name" value="P-loop_NTPase"/>
</dbReference>
<feature type="compositionally biased region" description="Basic and acidic residues" evidence="16">
    <location>
        <begin position="389"/>
        <end position="408"/>
    </location>
</feature>
<dbReference type="FunFam" id="3.40.50.10050:FF:000002">
    <property type="entry name" value="Eukaryotic translation initiation factor 5B"/>
    <property type="match status" value="1"/>
</dbReference>
<dbReference type="InterPro" id="IPR004161">
    <property type="entry name" value="EFTu-like_2"/>
</dbReference>
<feature type="region of interest" description="Disordered" evidence="16">
    <location>
        <begin position="359"/>
        <end position="378"/>
    </location>
</feature>
<dbReference type="FunFam" id="2.40.30.10:FF:000013">
    <property type="entry name" value="eukaryotic translation initiation factor 5B"/>
    <property type="match status" value="1"/>
</dbReference>
<evidence type="ECO:0000256" key="14">
    <source>
        <dbReference type="ARBA" id="ARBA00053410"/>
    </source>
</evidence>
<evidence type="ECO:0000256" key="9">
    <source>
        <dbReference type="ARBA" id="ARBA00022741"/>
    </source>
</evidence>
<dbReference type="GeneID" id="106672370"/>
<dbReference type="Gene3D" id="3.40.50.300">
    <property type="entry name" value="P-loop containing nucleotide triphosphate hydrolases"/>
    <property type="match status" value="1"/>
</dbReference>
<feature type="compositionally biased region" description="Acidic residues" evidence="16">
    <location>
        <begin position="240"/>
        <end position="251"/>
    </location>
</feature>
<dbReference type="FunFam" id="3.40.50.300:FF:000112">
    <property type="entry name" value="Eukaryotic translation initiation factor 5B"/>
    <property type="match status" value="1"/>
</dbReference>
<evidence type="ECO:0000256" key="15">
    <source>
        <dbReference type="ARBA" id="ARBA00061781"/>
    </source>
</evidence>
<evidence type="ECO:0000256" key="10">
    <source>
        <dbReference type="ARBA" id="ARBA00022801"/>
    </source>
</evidence>
<dbReference type="Pfam" id="PF14578">
    <property type="entry name" value="GTP_EFTU_D4"/>
    <property type="match status" value="1"/>
</dbReference>
<feature type="compositionally biased region" description="Basic and acidic residues" evidence="16">
    <location>
        <begin position="518"/>
        <end position="538"/>
    </location>
</feature>
<dbReference type="Proteomes" id="UP000494040">
    <property type="component" value="Unassembled WGS sequence"/>
</dbReference>
<dbReference type="KEGG" id="clec:106672370"/>
<feature type="compositionally biased region" description="Basic and acidic residues" evidence="16">
    <location>
        <begin position="267"/>
        <end position="280"/>
    </location>
</feature>
<dbReference type="Gene3D" id="2.40.30.10">
    <property type="entry name" value="Translation factors"/>
    <property type="match status" value="2"/>
</dbReference>
<feature type="compositionally biased region" description="Acidic residues" evidence="16">
    <location>
        <begin position="137"/>
        <end position="146"/>
    </location>
</feature>
<feature type="compositionally biased region" description="Basic residues" evidence="16">
    <location>
        <begin position="59"/>
        <end position="68"/>
    </location>
</feature>
<keyword evidence="19" id="KW-1185">Reference proteome</keyword>
<dbReference type="OrthoDB" id="4928at2759"/>
<sequence length="1208" mass="135927">MGKPKKGRKLEQDEDNVESSGVQDKEVEDDTNAKQKAKKEKKRRDVEELSESEEEGHTKKIQIKQKKGKTGDNAEEITEELKDAFTKGKKEKKGKGGLAVEENKSKSKKKGKAKESDSDSDDVPITTSKGGFASLAVDDDDEEEEEPPHAIDTEEEEQVEVVKTNKKDEKKGKKNRKKRKDEDEEDLDQILAELEIEYAGGAGDKPPTESAKPETKEDEKKKKKKEKKAENEEPSATVEPVDDENENDDGEEVKTVKSAAQKKKEKKEREKAKKAAEKAKAKAQASNEPTIEKSPELEVEAPPQTTEEKTEYRDEDEDDESKKKKKKKGKEEKEDKKKPKNKAIAAMQAALKKIKEEEERLAAEEAERIKKEEEAEQARLEQIRLEQERKERKKQKEKEKKERLKAEGKLLNSKQKADRARAQAMLEAMNKMRLDSSISSAQDTEKPVKQKPVYTKLKKNLIPQQQQQQQQQPPQAPPQSNGTQGPKSVEVKIIDKVEPIEQDDVKDSWDIESDKEDDAPKADEVREKGKTPEAKPQEASKPNQVNRQKSKEESSSMTESESESSSEESETDNSGSDSDEEGKSDKRTEAERKREKVIDRIKKRQEAAEKKRSLDELRAAVVCVLGHVDTGKTKILDKLRRTNVQDGEAGGITQQIGATNVPIEAIKEQAKIVKGFSQMPLKIPGLLIIDTPGHESFSNLRSRGSSLCDIAILVVDIMHGLEPQTIESINLLKQRKTPFIVALNKIDRLYDWQMMARKDIRDVINGQAANTQLEFEQRTNEVIVQFAEQGLNAALFYNNPDVRSYVSLVPTSAATGEGMGNLLALIVESCQTMLAKRLMFSEELQATVLEVKALPGLGTTIDVILVNGYLREGDTVVLAGTEAPIVTQIRSLLMPQPLKELRVKNAYVEYKEIKAAQGVKIAAKDFEKVIAGLNLRVAKKPDEVDVLKEEVAKELKHALSSIKLQERGVYVQASTLGSLEALLEFLRTSNIPYANIRIGPVVKKDVMKASTMLEHESQYAVILAFDVKIDRDAQELADSLGVKIFQADIIYHLFDKFIAFRDEIKAKKREEFKSIAVFPCKLRILPQFVFNSRDPIVVGVMVEAGIVREGTPICVPTKEFVELGVVTSIENNHKPVESARKGQEVCIKIEPIPGESPKMFGRHFDEKDFLVSKISRQSIDACKDYFREDLVKTDWQLMVELKKQFQIL</sequence>
<dbReference type="Pfam" id="PF03144">
    <property type="entry name" value="GTP_EFTU_D2"/>
    <property type="match status" value="1"/>
</dbReference>
<feature type="domain" description="Tr-type G" evidence="17">
    <location>
        <begin position="617"/>
        <end position="834"/>
    </location>
</feature>
<organism evidence="18 19">
    <name type="scientific">Cimex lectularius</name>
    <name type="common">Bed bug</name>
    <name type="synonym">Acanthia lectularia</name>
    <dbReference type="NCBI Taxonomy" id="79782"/>
    <lineage>
        <taxon>Eukaryota</taxon>
        <taxon>Metazoa</taxon>
        <taxon>Ecdysozoa</taxon>
        <taxon>Arthropoda</taxon>
        <taxon>Hexapoda</taxon>
        <taxon>Insecta</taxon>
        <taxon>Pterygota</taxon>
        <taxon>Neoptera</taxon>
        <taxon>Paraneoptera</taxon>
        <taxon>Hemiptera</taxon>
        <taxon>Heteroptera</taxon>
        <taxon>Panheteroptera</taxon>
        <taxon>Cimicomorpha</taxon>
        <taxon>Cimicidae</taxon>
        <taxon>Cimex</taxon>
    </lineage>
</organism>
<dbReference type="GO" id="GO:0046872">
    <property type="term" value="F:metal ion binding"/>
    <property type="evidence" value="ECO:0007669"/>
    <property type="project" value="UniProtKB-KW"/>
</dbReference>
<comment type="cofactor">
    <cofactor evidence="1">
        <name>a monovalent cation</name>
        <dbReference type="ChEBI" id="CHEBI:60242"/>
    </cofactor>
</comment>
<dbReference type="PROSITE" id="PS51722">
    <property type="entry name" value="G_TR_2"/>
    <property type="match status" value="1"/>
</dbReference>
<name>A0A8I6TH53_CIMLE</name>
<keyword evidence="8" id="KW-0479">Metal-binding</keyword>
<comment type="function">
    <text evidence="14">Plays a role in translation initiation. Ribosome-dependent GTPase that promotes the joining of the 60S ribosomal subunit to the pre-initiation complex to form the 80S initiation complex with the initiator methionine-tRNA in the P-site base paired to the start codon. Together with eIF1A (EIF1AX), actively orients the initiator methionine-tRNA in a conformation that allows 60S ribosomal subunit joining to form the 80S initiation complex. Is released after formation of the 80S initiation complex. Its GTPase activity is not essential for ribosomal subunits joining, but GTP hydrolysis is needed for eIF1A (EIF1AX) ejection quickly followed by EIF5B release to form elongation-competent ribosomes. In contrast to its procaryotic homolog, does not promote recruitment of Met-rRNA to the small ribosomal subunit.</text>
</comment>
<feature type="compositionally biased region" description="Basic and acidic residues" evidence="16">
    <location>
        <begin position="581"/>
        <end position="596"/>
    </location>
</feature>
<feature type="compositionally biased region" description="Basic and acidic residues" evidence="16">
    <location>
        <begin position="211"/>
        <end position="220"/>
    </location>
</feature>
<dbReference type="OMA" id="EFAVMLC"/>
<dbReference type="SUPFAM" id="SSF52540">
    <property type="entry name" value="P-loop containing nucleoside triphosphate hydrolases"/>
    <property type="match status" value="1"/>
</dbReference>
<dbReference type="GO" id="GO:0005739">
    <property type="term" value="C:mitochondrion"/>
    <property type="evidence" value="ECO:0007669"/>
    <property type="project" value="TreeGrafter"/>
</dbReference>
<dbReference type="Gene3D" id="3.40.50.10050">
    <property type="entry name" value="Translation initiation factor IF- 2, domain 3"/>
    <property type="match status" value="1"/>
</dbReference>
<dbReference type="CDD" id="cd16266">
    <property type="entry name" value="IF2_aeIF5B_IV"/>
    <property type="match status" value="1"/>
</dbReference>
<dbReference type="InterPro" id="IPR036925">
    <property type="entry name" value="TIF_IF2_dom3_sf"/>
</dbReference>
<evidence type="ECO:0000313" key="18">
    <source>
        <dbReference type="EnsemblMetazoa" id="XP_014259232.1"/>
    </source>
</evidence>
<dbReference type="InterPro" id="IPR009000">
    <property type="entry name" value="Transl_B-barrel_sf"/>
</dbReference>
<dbReference type="InterPro" id="IPR000795">
    <property type="entry name" value="T_Tr_GTP-bd_dom"/>
</dbReference>
<dbReference type="InterPro" id="IPR005225">
    <property type="entry name" value="Small_GTP-bd"/>
</dbReference>
<protein>
    <recommendedName>
        <fullName evidence="5">Eukaryotic translation initiation factor 5B</fullName>
        <ecNumber evidence="4">3.6.5.3</ecNumber>
    </recommendedName>
    <alternativeName>
        <fullName evidence="13">Translation initiation factor IF-2</fullName>
    </alternativeName>
</protein>
<feature type="compositionally biased region" description="Basic and acidic residues" evidence="16">
    <location>
        <begin position="489"/>
        <end position="509"/>
    </location>
</feature>
<dbReference type="NCBIfam" id="TIGR00231">
    <property type="entry name" value="small_GTP"/>
    <property type="match status" value="1"/>
</dbReference>
<feature type="region of interest" description="Disordered" evidence="16">
    <location>
        <begin position="1"/>
        <end position="351"/>
    </location>
</feature>
<feature type="compositionally biased region" description="Low complexity" evidence="16">
    <location>
        <begin position="463"/>
        <end position="473"/>
    </location>
</feature>
<dbReference type="EnsemblMetazoa" id="XM_014403746.1">
    <property type="protein sequence ID" value="XP_014259232.1"/>
    <property type="gene ID" value="LOC106672370"/>
</dbReference>
<dbReference type="CTD" id="9669"/>
<evidence type="ECO:0000256" key="2">
    <source>
        <dbReference type="ARBA" id="ARBA00004496"/>
    </source>
</evidence>
<dbReference type="FunFam" id="2.40.30.10:FF:000026">
    <property type="entry name" value="Eukaryotic translation initiation factor 5B"/>
    <property type="match status" value="1"/>
</dbReference>
<comment type="subunit">
    <text evidence="15">Interacts through its C-terminal domain (CTD) with the CTD of eIF1A (EIF1AX) or with the CTD of EIF5 (mutually exclusive) through a common binding site. Interacts with eIF1A (EIF1AX) from the location of the start codon by the 43S complex until the formation of the 80S complex. Interacts with ANXA5 in a calcium and phospholipid-dependent manner.</text>
</comment>
<dbReference type="SUPFAM" id="SSF50447">
    <property type="entry name" value="Translation proteins"/>
    <property type="match status" value="1"/>
</dbReference>
<feature type="compositionally biased region" description="Acidic residues" evidence="16">
    <location>
        <begin position="560"/>
        <end position="580"/>
    </location>
</feature>
<evidence type="ECO:0000256" key="12">
    <source>
        <dbReference type="ARBA" id="ARBA00023134"/>
    </source>
</evidence>
<keyword evidence="12" id="KW-0342">GTP-binding</keyword>
<feature type="region of interest" description="Disordered" evidence="16">
    <location>
        <begin position="389"/>
        <end position="596"/>
    </location>
</feature>
<keyword evidence="6" id="KW-0963">Cytoplasm</keyword>
<dbReference type="PRINTS" id="PR00315">
    <property type="entry name" value="ELONGATNFCT"/>
</dbReference>
<evidence type="ECO:0000259" key="17">
    <source>
        <dbReference type="PROSITE" id="PS51722"/>
    </source>
</evidence>
<dbReference type="PANTHER" id="PTHR43381:SF4">
    <property type="entry name" value="EUKARYOTIC TRANSLATION INITIATION FACTOR 5B"/>
    <property type="match status" value="1"/>
</dbReference>
<comment type="subcellular location">
    <subcellularLocation>
        <location evidence="2">Cytoplasm</location>
    </subcellularLocation>
</comment>
<evidence type="ECO:0000256" key="6">
    <source>
        <dbReference type="ARBA" id="ARBA00022490"/>
    </source>
</evidence>
<dbReference type="EC" id="3.6.5.3" evidence="4"/>
<dbReference type="CDD" id="cd03703">
    <property type="entry name" value="aeIF5B_II"/>
    <property type="match status" value="1"/>
</dbReference>
<dbReference type="InterPro" id="IPR029459">
    <property type="entry name" value="EFTU-type"/>
</dbReference>
<dbReference type="AlphaFoldDB" id="A0A8I6TH53"/>
<evidence type="ECO:0000256" key="7">
    <source>
        <dbReference type="ARBA" id="ARBA00022540"/>
    </source>
</evidence>
<dbReference type="NCBIfam" id="NF003078">
    <property type="entry name" value="PRK04004.1"/>
    <property type="match status" value="1"/>
</dbReference>
<feature type="compositionally biased region" description="Basic and acidic residues" evidence="16">
    <location>
        <begin position="79"/>
        <end position="88"/>
    </location>
</feature>
<keyword evidence="11" id="KW-0648">Protein biosynthesis</keyword>
<reference evidence="18" key="1">
    <citation type="submission" date="2022-01" db="UniProtKB">
        <authorList>
            <consortium name="EnsemblMetazoa"/>
        </authorList>
    </citation>
    <scope>IDENTIFICATION</scope>
</reference>
<evidence type="ECO:0000256" key="3">
    <source>
        <dbReference type="ARBA" id="ARBA00007733"/>
    </source>
</evidence>
<evidence type="ECO:0000256" key="8">
    <source>
        <dbReference type="ARBA" id="ARBA00022723"/>
    </source>
</evidence>
<dbReference type="GO" id="GO:0003743">
    <property type="term" value="F:translation initiation factor activity"/>
    <property type="evidence" value="ECO:0007669"/>
    <property type="project" value="UniProtKB-KW"/>
</dbReference>